<sequence length="761" mass="85978">MALRYFLAIPVKAWQEMKADYERQIPVRMKRPVFSADPESAALAPRPLTSRMTQASMCNRAPQLGLSVSMQRKRQPRKLAAELYTESLSGAKQGHKLRMLNDTFQLHECHCGPDMEGEAQLGLLEISICTCEWWPATLQVASTGETVLKSTQSSEETASWTLYMLVSKSESDECGLARREKEGRVKMHDEALVFLEGLEEKETLAELAREVARVSRFSKWWLPTLCWLPEVMLKQTFQAVPLSSLDLGKDLRNAIADCRELCKRMAQSFEARVLRNTAWLIPSKVLEGMDCCFDFPVFLAGKEGVVTYCQRRWPWTISVKHPTHLRRQYANVMACFFSASRKHADKLWKDSKIQWCELWRLAHIDKDFFCPGTRDAFFVFHACGSILSSEAFCESLASQLKRFTKSGIGTSANSFASEMARTDAVIRTANLTIATLATLATPWAKRRRLTPAPWRRLSRTGGRVALTGDAESPQILRQWRHARRARLMNSLDWTRYHLWIYFVDSCEPSYARARLCRFFFEKVCQGRDTATLLYCAAGGMENTQREHMGLEVASAVPDLHPGDLQNLSCPPFTFVPNDFSMYDVTVAVDEATAQRIRQQLPIDRDELCVLSDFVDAYDVLLEAEEEMVAPKSLTPGLLTADGLARLKPGEPLRGTPVPVPVGSPLCGLPEAWEELWSSGESSLAAKVSCTASNRHLRSWGEDLQAIWEGFERGSINAMPGDEPGEDHPFEEAGRIFHSIVGLERCLRASIPPDMRWWNDEV</sequence>
<proteinExistence type="predicted"/>
<organism evidence="1 2">
    <name type="scientific">Durusdinium trenchii</name>
    <dbReference type="NCBI Taxonomy" id="1381693"/>
    <lineage>
        <taxon>Eukaryota</taxon>
        <taxon>Sar</taxon>
        <taxon>Alveolata</taxon>
        <taxon>Dinophyceae</taxon>
        <taxon>Suessiales</taxon>
        <taxon>Symbiodiniaceae</taxon>
        <taxon>Durusdinium</taxon>
    </lineage>
</organism>
<name>A0ABP0IG32_9DINO</name>
<evidence type="ECO:0000313" key="1">
    <source>
        <dbReference type="EMBL" id="CAK9001545.1"/>
    </source>
</evidence>
<dbReference type="Proteomes" id="UP001642484">
    <property type="component" value="Unassembled WGS sequence"/>
</dbReference>
<gene>
    <name evidence="1" type="ORF">CCMP2556_LOCUS6520</name>
</gene>
<reference evidence="1 2" key="1">
    <citation type="submission" date="2024-02" db="EMBL/GenBank/DDBJ databases">
        <authorList>
            <person name="Chen Y."/>
            <person name="Shah S."/>
            <person name="Dougan E. K."/>
            <person name="Thang M."/>
            <person name="Chan C."/>
        </authorList>
    </citation>
    <scope>NUCLEOTIDE SEQUENCE [LARGE SCALE GENOMIC DNA]</scope>
</reference>
<dbReference type="EMBL" id="CAXAMN010002836">
    <property type="protein sequence ID" value="CAK9001545.1"/>
    <property type="molecule type" value="Genomic_DNA"/>
</dbReference>
<protein>
    <submittedName>
        <fullName evidence="1">Uncharacterized protein</fullName>
    </submittedName>
</protein>
<evidence type="ECO:0000313" key="2">
    <source>
        <dbReference type="Proteomes" id="UP001642484"/>
    </source>
</evidence>
<accession>A0ABP0IG32</accession>
<keyword evidence="2" id="KW-1185">Reference proteome</keyword>
<comment type="caution">
    <text evidence="1">The sequence shown here is derived from an EMBL/GenBank/DDBJ whole genome shotgun (WGS) entry which is preliminary data.</text>
</comment>